<dbReference type="EMBL" id="JACGWL010000006">
    <property type="protein sequence ID" value="KAK4400498.1"/>
    <property type="molecule type" value="Genomic_DNA"/>
</dbReference>
<proteinExistence type="predicted"/>
<gene>
    <name evidence="2" type="ORF">Sango_1155900</name>
</gene>
<keyword evidence="3" id="KW-1185">Reference proteome</keyword>
<evidence type="ECO:0000256" key="1">
    <source>
        <dbReference type="SAM" id="MobiDB-lite"/>
    </source>
</evidence>
<reference evidence="2" key="1">
    <citation type="submission" date="2020-06" db="EMBL/GenBank/DDBJ databases">
        <authorList>
            <person name="Li T."/>
            <person name="Hu X."/>
            <person name="Zhang T."/>
            <person name="Song X."/>
            <person name="Zhang H."/>
            <person name="Dai N."/>
            <person name="Sheng W."/>
            <person name="Hou X."/>
            <person name="Wei L."/>
        </authorList>
    </citation>
    <scope>NUCLEOTIDE SEQUENCE</scope>
    <source>
        <strain evidence="2">K16</strain>
        <tissue evidence="2">Leaf</tissue>
    </source>
</reference>
<feature type="compositionally biased region" description="Polar residues" evidence="1">
    <location>
        <begin position="102"/>
        <end position="115"/>
    </location>
</feature>
<evidence type="ECO:0000313" key="3">
    <source>
        <dbReference type="Proteomes" id="UP001289374"/>
    </source>
</evidence>
<name>A0AAE1WWC6_9LAMI</name>
<protein>
    <submittedName>
        <fullName evidence="2">Uncharacterized protein</fullName>
    </submittedName>
</protein>
<evidence type="ECO:0000313" key="2">
    <source>
        <dbReference type="EMBL" id="KAK4400498.1"/>
    </source>
</evidence>
<dbReference type="Proteomes" id="UP001289374">
    <property type="component" value="Unassembled WGS sequence"/>
</dbReference>
<feature type="region of interest" description="Disordered" evidence="1">
    <location>
        <begin position="1"/>
        <end position="25"/>
    </location>
</feature>
<comment type="caution">
    <text evidence="2">The sequence shown here is derived from an EMBL/GenBank/DDBJ whole genome shotgun (WGS) entry which is preliminary data.</text>
</comment>
<sequence length="115" mass="12506">MSRKGNDSCATSLEPRSRIDDTQWDLPRIGFGSHPNTCTITASEDRWAEWVAANSRELGLRKKGLPHFDLCTEMFSAFIAIGNIACSSAMPPLDSNELDGSHPTTGLLTHSESGL</sequence>
<feature type="region of interest" description="Disordered" evidence="1">
    <location>
        <begin position="92"/>
        <end position="115"/>
    </location>
</feature>
<accession>A0AAE1WWC6</accession>
<dbReference type="AlphaFoldDB" id="A0AAE1WWC6"/>
<organism evidence="2 3">
    <name type="scientific">Sesamum angolense</name>
    <dbReference type="NCBI Taxonomy" id="2727404"/>
    <lineage>
        <taxon>Eukaryota</taxon>
        <taxon>Viridiplantae</taxon>
        <taxon>Streptophyta</taxon>
        <taxon>Embryophyta</taxon>
        <taxon>Tracheophyta</taxon>
        <taxon>Spermatophyta</taxon>
        <taxon>Magnoliopsida</taxon>
        <taxon>eudicotyledons</taxon>
        <taxon>Gunneridae</taxon>
        <taxon>Pentapetalae</taxon>
        <taxon>asterids</taxon>
        <taxon>lamiids</taxon>
        <taxon>Lamiales</taxon>
        <taxon>Pedaliaceae</taxon>
        <taxon>Sesamum</taxon>
    </lineage>
</organism>
<reference evidence="2" key="2">
    <citation type="journal article" date="2024" name="Plant">
        <title>Genomic evolution and insights into agronomic trait innovations of Sesamum species.</title>
        <authorList>
            <person name="Miao H."/>
            <person name="Wang L."/>
            <person name="Qu L."/>
            <person name="Liu H."/>
            <person name="Sun Y."/>
            <person name="Le M."/>
            <person name="Wang Q."/>
            <person name="Wei S."/>
            <person name="Zheng Y."/>
            <person name="Lin W."/>
            <person name="Duan Y."/>
            <person name="Cao H."/>
            <person name="Xiong S."/>
            <person name="Wang X."/>
            <person name="Wei L."/>
            <person name="Li C."/>
            <person name="Ma Q."/>
            <person name="Ju M."/>
            <person name="Zhao R."/>
            <person name="Li G."/>
            <person name="Mu C."/>
            <person name="Tian Q."/>
            <person name="Mei H."/>
            <person name="Zhang T."/>
            <person name="Gao T."/>
            <person name="Zhang H."/>
        </authorList>
    </citation>
    <scope>NUCLEOTIDE SEQUENCE</scope>
    <source>
        <strain evidence="2">K16</strain>
    </source>
</reference>